<reference evidence="3" key="1">
    <citation type="submission" date="2016-10" db="EMBL/GenBank/DDBJ databases">
        <authorList>
            <person name="Varghese N."/>
            <person name="Submissions S."/>
        </authorList>
    </citation>
    <scope>NUCLEOTIDE SEQUENCE [LARGE SCALE GENOMIC DNA]</scope>
    <source>
        <strain evidence="3">DSM 20632</strain>
    </source>
</reference>
<dbReference type="EMBL" id="LT629700">
    <property type="protein sequence ID" value="SDL94721.1"/>
    <property type="molecule type" value="Genomic_DNA"/>
</dbReference>
<dbReference type="AlphaFoldDB" id="A0A1G9P883"/>
<sequence>MIDDAWVDGASLDDAWVDELEALPENRSTRVLMAETFTGPLRWVRRVFDFLTTTPGQIVTMMLVLTLALIAAGVSMSQTMAARQQSMDVLVNSTEPMSNAAHTLITSLSQADTIATGTFVQPGISTEYDLNRFMASVDTAVVAANQVLEGAVESGARDEDIRRLVQQIQRDLPVYAGLMERAKTNQRMGNPVSVAYMSSSSDIMRTRMLGNATQLFDLTRQQVADEMERLSRPQWVPLSGLVAALIFLALAQLWLWRVFRRRLNKGFLAATVMMVAAIGWAGGANYAVWRSGQLEFEKAAQPWEELTTARIMAQETRTDEIFALLRRQSVSATDSTFDTTYAQVSTALDAAEASETDTRVVESARQALDQWRGAHEELVGTLADGQFDHAVEVLTAPNPSPGVPSSARAYTQLDSALADLIGQSRQNMREFIGVSLDAMKAVAGAVLALTALSVVAIWLGIRRRLGEYL</sequence>
<gene>
    <name evidence="2" type="ORF">SAMN04488535_1343</name>
</gene>
<keyword evidence="1" id="KW-0812">Transmembrane</keyword>
<feature type="transmembrane region" description="Helical" evidence="1">
    <location>
        <begin position="235"/>
        <end position="255"/>
    </location>
</feature>
<dbReference type="Proteomes" id="UP000199350">
    <property type="component" value="Chromosome I"/>
</dbReference>
<proteinExistence type="predicted"/>
<organism evidence="2 3">
    <name type="scientific">Corynebacterium mycetoides</name>
    <dbReference type="NCBI Taxonomy" id="38302"/>
    <lineage>
        <taxon>Bacteria</taxon>
        <taxon>Bacillati</taxon>
        <taxon>Actinomycetota</taxon>
        <taxon>Actinomycetes</taxon>
        <taxon>Mycobacteriales</taxon>
        <taxon>Corynebacteriaceae</taxon>
        <taxon>Corynebacterium</taxon>
    </lineage>
</organism>
<evidence type="ECO:0008006" key="4">
    <source>
        <dbReference type="Google" id="ProtNLM"/>
    </source>
</evidence>
<feature type="transmembrane region" description="Helical" evidence="1">
    <location>
        <begin position="438"/>
        <end position="461"/>
    </location>
</feature>
<evidence type="ECO:0000313" key="3">
    <source>
        <dbReference type="Proteomes" id="UP000199350"/>
    </source>
</evidence>
<feature type="transmembrane region" description="Helical" evidence="1">
    <location>
        <begin position="267"/>
        <end position="288"/>
    </location>
</feature>
<protein>
    <recommendedName>
        <fullName evidence="4">Four helix bundle sensory module for signal transduction</fullName>
    </recommendedName>
</protein>
<keyword evidence="1" id="KW-0472">Membrane</keyword>
<name>A0A1G9P883_9CORY</name>
<evidence type="ECO:0000313" key="2">
    <source>
        <dbReference type="EMBL" id="SDL94721.1"/>
    </source>
</evidence>
<accession>A0A1G9P883</accession>
<dbReference type="STRING" id="38302.SAMN04488535_1343"/>
<keyword evidence="1" id="KW-1133">Transmembrane helix</keyword>
<evidence type="ECO:0000256" key="1">
    <source>
        <dbReference type="SAM" id="Phobius"/>
    </source>
</evidence>
<feature type="transmembrane region" description="Helical" evidence="1">
    <location>
        <begin position="58"/>
        <end position="77"/>
    </location>
</feature>
<keyword evidence="3" id="KW-1185">Reference proteome</keyword>